<dbReference type="PANTHER" id="PTHR47894">
    <property type="entry name" value="HTH-TYPE TRANSCRIPTIONAL REGULATOR GADX"/>
    <property type="match status" value="1"/>
</dbReference>
<protein>
    <submittedName>
        <fullName evidence="5">AraC family transcriptional regulator</fullName>
    </submittedName>
</protein>
<gene>
    <name evidence="5" type="ORF">CH371_16300</name>
</gene>
<dbReference type="GO" id="GO:0000976">
    <property type="term" value="F:transcription cis-regulatory region binding"/>
    <property type="evidence" value="ECO:0007669"/>
    <property type="project" value="TreeGrafter"/>
</dbReference>
<dbReference type="SMART" id="SM00342">
    <property type="entry name" value="HTH_ARAC"/>
    <property type="match status" value="1"/>
</dbReference>
<comment type="caution">
    <text evidence="5">The sequence shown here is derived from an EMBL/GenBank/DDBJ whole genome shotgun (WGS) entry which is preliminary data.</text>
</comment>
<evidence type="ECO:0000256" key="3">
    <source>
        <dbReference type="ARBA" id="ARBA00023163"/>
    </source>
</evidence>
<organism evidence="5 6">
    <name type="scientific">Leptospira wolffii</name>
    <dbReference type="NCBI Taxonomy" id="409998"/>
    <lineage>
        <taxon>Bacteria</taxon>
        <taxon>Pseudomonadati</taxon>
        <taxon>Spirochaetota</taxon>
        <taxon>Spirochaetia</taxon>
        <taxon>Leptospirales</taxon>
        <taxon>Leptospiraceae</taxon>
        <taxon>Leptospira</taxon>
    </lineage>
</organism>
<evidence type="ECO:0000313" key="6">
    <source>
        <dbReference type="Proteomes" id="UP000231912"/>
    </source>
</evidence>
<evidence type="ECO:0000256" key="1">
    <source>
        <dbReference type="ARBA" id="ARBA00023015"/>
    </source>
</evidence>
<sequence length="280" mass="31328">MKRVIASREGVGITASVIQKQELYLSQVFNELPTIVFVKEGTKTLRRGSSELEIREGEAVAIAGGQSFDVINRPNGKDFEAAWIAFPSAIVQNFSFTRTEDSVIETAFPIRELKSGFREAFQTARDTITTSKQIPDHIAIHRVGEVLLWLGEFGKRFPVPSSQKLSHRIRSLLNANPSEDWSAGGVANRLEISEATLRRKLSSENISFTELLIDVRMSYALSLLQSTELSIGEIAKEVGYESPSRFAVRFRDRFGHSPTVLRKETVQFKRNGTVPERVGI</sequence>
<proteinExistence type="predicted"/>
<keyword evidence="1" id="KW-0805">Transcription regulation</keyword>
<dbReference type="GO" id="GO:0003700">
    <property type="term" value="F:DNA-binding transcription factor activity"/>
    <property type="evidence" value="ECO:0007669"/>
    <property type="project" value="InterPro"/>
</dbReference>
<evidence type="ECO:0000313" key="5">
    <source>
        <dbReference type="EMBL" id="PJZ64820.1"/>
    </source>
</evidence>
<dbReference type="AlphaFoldDB" id="A0A2M9Z8R8"/>
<evidence type="ECO:0000256" key="2">
    <source>
        <dbReference type="ARBA" id="ARBA00023125"/>
    </source>
</evidence>
<dbReference type="EMBL" id="NPDT01000008">
    <property type="protein sequence ID" value="PJZ64820.1"/>
    <property type="molecule type" value="Genomic_DNA"/>
</dbReference>
<dbReference type="InterPro" id="IPR018060">
    <property type="entry name" value="HTH_AraC"/>
</dbReference>
<dbReference type="SUPFAM" id="SSF46689">
    <property type="entry name" value="Homeodomain-like"/>
    <property type="match status" value="1"/>
</dbReference>
<keyword evidence="3" id="KW-0804">Transcription</keyword>
<reference evidence="5 6" key="1">
    <citation type="submission" date="2017-07" db="EMBL/GenBank/DDBJ databases">
        <title>Leptospira spp. isolated from tropical soils.</title>
        <authorList>
            <person name="Thibeaux R."/>
            <person name="Iraola G."/>
            <person name="Ferres I."/>
            <person name="Bierque E."/>
            <person name="Girault D."/>
            <person name="Soupe-Gilbert M.-E."/>
            <person name="Picardeau M."/>
            <person name="Goarant C."/>
        </authorList>
    </citation>
    <scope>NUCLEOTIDE SEQUENCE [LARGE SCALE GENOMIC DNA]</scope>
    <source>
        <strain evidence="5 6">FH2-C-A2</strain>
    </source>
</reference>
<dbReference type="PROSITE" id="PS01124">
    <property type="entry name" value="HTH_ARAC_FAMILY_2"/>
    <property type="match status" value="1"/>
</dbReference>
<accession>A0A2M9Z8R8</accession>
<keyword evidence="2" id="KW-0238">DNA-binding</keyword>
<evidence type="ECO:0000259" key="4">
    <source>
        <dbReference type="PROSITE" id="PS01124"/>
    </source>
</evidence>
<dbReference type="Proteomes" id="UP000231912">
    <property type="component" value="Unassembled WGS sequence"/>
</dbReference>
<dbReference type="GO" id="GO:0005829">
    <property type="term" value="C:cytosol"/>
    <property type="evidence" value="ECO:0007669"/>
    <property type="project" value="TreeGrafter"/>
</dbReference>
<dbReference type="Pfam" id="PF12833">
    <property type="entry name" value="HTH_18"/>
    <property type="match status" value="1"/>
</dbReference>
<dbReference type="Gene3D" id="1.10.10.60">
    <property type="entry name" value="Homeodomain-like"/>
    <property type="match status" value="1"/>
</dbReference>
<dbReference type="RefSeq" id="WP_100759946.1">
    <property type="nucleotide sequence ID" value="NZ_NPDT01000008.1"/>
</dbReference>
<dbReference type="PANTHER" id="PTHR47894:SF4">
    <property type="entry name" value="HTH-TYPE TRANSCRIPTIONAL REGULATOR GADX"/>
    <property type="match status" value="1"/>
</dbReference>
<feature type="domain" description="HTH araC/xylS-type" evidence="4">
    <location>
        <begin position="167"/>
        <end position="264"/>
    </location>
</feature>
<dbReference type="InterPro" id="IPR009057">
    <property type="entry name" value="Homeodomain-like_sf"/>
</dbReference>
<name>A0A2M9Z8R8_9LEPT</name>